<dbReference type="AlphaFoldDB" id="A0A7R8CQE5"/>
<organism evidence="2 3">
    <name type="scientific">Lepeophtheirus salmonis</name>
    <name type="common">Salmon louse</name>
    <name type="synonym">Caligus salmonis</name>
    <dbReference type="NCBI Taxonomy" id="72036"/>
    <lineage>
        <taxon>Eukaryota</taxon>
        <taxon>Metazoa</taxon>
        <taxon>Ecdysozoa</taxon>
        <taxon>Arthropoda</taxon>
        <taxon>Crustacea</taxon>
        <taxon>Multicrustacea</taxon>
        <taxon>Hexanauplia</taxon>
        <taxon>Copepoda</taxon>
        <taxon>Siphonostomatoida</taxon>
        <taxon>Caligidae</taxon>
        <taxon>Lepeophtheirus</taxon>
    </lineage>
</organism>
<protein>
    <submittedName>
        <fullName evidence="2">(salmon louse) hypothetical protein</fullName>
    </submittedName>
</protein>
<reference evidence="2" key="1">
    <citation type="submission" date="2021-02" db="EMBL/GenBank/DDBJ databases">
        <authorList>
            <person name="Bekaert M."/>
        </authorList>
    </citation>
    <scope>NUCLEOTIDE SEQUENCE</scope>
    <source>
        <strain evidence="2">IoA-00</strain>
    </source>
</reference>
<dbReference type="Proteomes" id="UP000675881">
    <property type="component" value="Chromosome 15"/>
</dbReference>
<accession>A0A7R8CQE5</accession>
<evidence type="ECO:0000313" key="2">
    <source>
        <dbReference type="EMBL" id="CAF2860918.1"/>
    </source>
</evidence>
<sequence>MMVAVIVVVIIRNRSLGSDPTLKTHIAFNRTLDLDIDQDPRKDKDSTYEKLNDEEDTPPVLSPKKQPSIYISPKHSTLKKSQTHKEVMFADEVQYKPENNNRMVVYPQYHRQEDNESKDTSPDDGYARPQNLKVSYKDMENDHFPFNEAIPAPTIINRLSEVMMIDDKEDDSLDEEDDSILKPIKLL</sequence>
<feature type="region of interest" description="Disordered" evidence="1">
    <location>
        <begin position="36"/>
        <end position="84"/>
    </location>
</feature>
<feature type="compositionally biased region" description="Basic and acidic residues" evidence="1">
    <location>
        <begin position="38"/>
        <end position="51"/>
    </location>
</feature>
<keyword evidence="3" id="KW-1185">Reference proteome</keyword>
<dbReference type="OrthoDB" id="6431884at2759"/>
<name>A0A7R8CQE5_LEPSM</name>
<dbReference type="EMBL" id="HG994594">
    <property type="protein sequence ID" value="CAF2860918.1"/>
    <property type="molecule type" value="Genomic_DNA"/>
</dbReference>
<gene>
    <name evidence="2" type="ORF">LSAA_5935</name>
</gene>
<proteinExistence type="predicted"/>
<evidence type="ECO:0000256" key="1">
    <source>
        <dbReference type="SAM" id="MobiDB-lite"/>
    </source>
</evidence>
<evidence type="ECO:0000313" key="3">
    <source>
        <dbReference type="Proteomes" id="UP000675881"/>
    </source>
</evidence>